<dbReference type="AlphaFoldDB" id="A0AAV2J2J9"/>
<dbReference type="GO" id="GO:0000139">
    <property type="term" value="C:Golgi membrane"/>
    <property type="evidence" value="ECO:0007669"/>
    <property type="project" value="InterPro"/>
</dbReference>
<evidence type="ECO:0000256" key="1">
    <source>
        <dbReference type="SAM" id="Phobius"/>
    </source>
</evidence>
<dbReference type="EMBL" id="OZ035832">
    <property type="protein sequence ID" value="CAL1571876.1"/>
    <property type="molecule type" value="Genomic_DNA"/>
</dbReference>
<protein>
    <submittedName>
        <fullName evidence="2">Uncharacterized protein</fullName>
    </submittedName>
</protein>
<proteinExistence type="predicted"/>
<keyword evidence="3" id="KW-1185">Reference proteome</keyword>
<keyword evidence="1" id="KW-0472">Membrane</keyword>
<sequence length="252" mass="28072">MERCGGQWLRRMALWVGPELQGGTSSRAAAVGWQAAAALTRLTTGLNTGRTTGLTSGCARTEGSAQDVLRTCEEKSWRSLEAAETGLTGLDSGDGWGATMGNGPCSRRQRRIFQCLLLLTVVCGMLYGGMISYEMHKQLKRTEAVALKYQQHQESLSAQLQGKHTEAIHQTNKPAALWRKDSTQLYTTLQTLHDSTDSTGLYRLYTTLQTLHNSTRLYRLYTTLQTLQDSTDSTRLYRLYTTLLELQLTIIL</sequence>
<reference evidence="2 3" key="1">
    <citation type="submission" date="2024-04" db="EMBL/GenBank/DDBJ databases">
        <authorList>
            <person name="Waldvogel A.-M."/>
            <person name="Schoenle A."/>
        </authorList>
    </citation>
    <scope>NUCLEOTIDE SEQUENCE [LARGE SCALE GENOMIC DNA]</scope>
</reference>
<organism evidence="2 3">
    <name type="scientific">Knipowitschia caucasica</name>
    <name type="common">Caucasian dwarf goby</name>
    <name type="synonym">Pomatoschistus caucasicus</name>
    <dbReference type="NCBI Taxonomy" id="637954"/>
    <lineage>
        <taxon>Eukaryota</taxon>
        <taxon>Metazoa</taxon>
        <taxon>Chordata</taxon>
        <taxon>Craniata</taxon>
        <taxon>Vertebrata</taxon>
        <taxon>Euteleostomi</taxon>
        <taxon>Actinopterygii</taxon>
        <taxon>Neopterygii</taxon>
        <taxon>Teleostei</taxon>
        <taxon>Neoteleostei</taxon>
        <taxon>Acanthomorphata</taxon>
        <taxon>Gobiaria</taxon>
        <taxon>Gobiiformes</taxon>
        <taxon>Gobioidei</taxon>
        <taxon>Gobiidae</taxon>
        <taxon>Gobiinae</taxon>
        <taxon>Knipowitschia</taxon>
    </lineage>
</organism>
<dbReference type="PANTHER" id="PTHR22909:SF24">
    <property type="entry name" value="GOLGI INTEGRAL MEMBRANE PROTEIN 4-RELATED"/>
    <property type="match status" value="1"/>
</dbReference>
<dbReference type="PANTHER" id="PTHR22909">
    <property type="entry name" value="GOLGI INTEGRAL MEMBRANE PROTEIN 4"/>
    <property type="match status" value="1"/>
</dbReference>
<dbReference type="InterPro" id="IPR042336">
    <property type="entry name" value="GOLIM4"/>
</dbReference>
<feature type="transmembrane region" description="Helical" evidence="1">
    <location>
        <begin position="112"/>
        <end position="133"/>
    </location>
</feature>
<accession>A0AAV2J2J9</accession>
<keyword evidence="1" id="KW-0812">Transmembrane</keyword>
<evidence type="ECO:0000313" key="3">
    <source>
        <dbReference type="Proteomes" id="UP001497482"/>
    </source>
</evidence>
<gene>
    <name evidence="2" type="ORF">KC01_LOCUS3946</name>
</gene>
<name>A0AAV2J2J9_KNICA</name>
<dbReference type="Proteomes" id="UP001497482">
    <property type="component" value="Chromosome 10"/>
</dbReference>
<keyword evidence="1" id="KW-1133">Transmembrane helix</keyword>
<evidence type="ECO:0000313" key="2">
    <source>
        <dbReference type="EMBL" id="CAL1571876.1"/>
    </source>
</evidence>